<evidence type="ECO:0000313" key="2">
    <source>
        <dbReference type="Proteomes" id="UP001470230"/>
    </source>
</evidence>
<keyword evidence="2" id="KW-1185">Reference proteome</keyword>
<comment type="caution">
    <text evidence="1">The sequence shown here is derived from an EMBL/GenBank/DDBJ whole genome shotgun (WGS) entry which is preliminary data.</text>
</comment>
<protein>
    <submittedName>
        <fullName evidence="1">Uncharacterized protein</fullName>
    </submittedName>
</protein>
<dbReference type="EMBL" id="JAPFFF010000007">
    <property type="protein sequence ID" value="KAK8886594.1"/>
    <property type="molecule type" value="Genomic_DNA"/>
</dbReference>
<reference evidence="1 2" key="1">
    <citation type="submission" date="2024-04" db="EMBL/GenBank/DDBJ databases">
        <title>Tritrichomonas musculus Genome.</title>
        <authorList>
            <person name="Alves-Ferreira E."/>
            <person name="Grigg M."/>
            <person name="Lorenzi H."/>
            <person name="Galac M."/>
        </authorList>
    </citation>
    <scope>NUCLEOTIDE SEQUENCE [LARGE SCALE GENOMIC DNA]</scope>
    <source>
        <strain evidence="1 2">EAF2021</strain>
    </source>
</reference>
<sequence>MPNSKDYVKEFKIVESLNKYHVVEAFAGTYDSLFRTSEGEFLGCGLNRQRELMLEDADRQKVYPPEKTTITRDSTFCILGNFKSVVFFDGDPPPNTPNRKVCIIIKTINPPKISMKVSKNPKEEPEEIQELRKLLELTKEENSSLMDENS</sequence>
<evidence type="ECO:0000313" key="1">
    <source>
        <dbReference type="EMBL" id="KAK8886594.1"/>
    </source>
</evidence>
<dbReference type="Proteomes" id="UP001470230">
    <property type="component" value="Unassembled WGS sequence"/>
</dbReference>
<organism evidence="1 2">
    <name type="scientific">Tritrichomonas musculus</name>
    <dbReference type="NCBI Taxonomy" id="1915356"/>
    <lineage>
        <taxon>Eukaryota</taxon>
        <taxon>Metamonada</taxon>
        <taxon>Parabasalia</taxon>
        <taxon>Tritrichomonadida</taxon>
        <taxon>Tritrichomonadidae</taxon>
        <taxon>Tritrichomonas</taxon>
    </lineage>
</organism>
<name>A0ABR2K6A2_9EUKA</name>
<proteinExistence type="predicted"/>
<accession>A0ABR2K6A2</accession>
<gene>
    <name evidence="1" type="ORF">M9Y10_042058</name>
</gene>